<reference evidence="1 2" key="1">
    <citation type="journal article" date="2006" name="Science">
        <title>The genome of black cottonwood, Populus trichocarpa (Torr. &amp; Gray).</title>
        <authorList>
            <person name="Tuskan G.A."/>
            <person name="Difazio S."/>
            <person name="Jansson S."/>
            <person name="Bohlmann J."/>
            <person name="Grigoriev I."/>
            <person name="Hellsten U."/>
            <person name="Putnam N."/>
            <person name="Ralph S."/>
            <person name="Rombauts S."/>
            <person name="Salamov A."/>
            <person name="Schein J."/>
            <person name="Sterck L."/>
            <person name="Aerts A."/>
            <person name="Bhalerao R.R."/>
            <person name="Bhalerao R.P."/>
            <person name="Blaudez D."/>
            <person name="Boerjan W."/>
            <person name="Brun A."/>
            <person name="Brunner A."/>
            <person name="Busov V."/>
            <person name="Campbell M."/>
            <person name="Carlson J."/>
            <person name="Chalot M."/>
            <person name="Chapman J."/>
            <person name="Chen G.L."/>
            <person name="Cooper D."/>
            <person name="Coutinho P.M."/>
            <person name="Couturier J."/>
            <person name="Covert S."/>
            <person name="Cronk Q."/>
            <person name="Cunningham R."/>
            <person name="Davis J."/>
            <person name="Degroeve S."/>
            <person name="Dejardin A."/>
            <person name="Depamphilis C."/>
            <person name="Detter J."/>
            <person name="Dirks B."/>
            <person name="Dubchak I."/>
            <person name="Duplessis S."/>
            <person name="Ehlting J."/>
            <person name="Ellis B."/>
            <person name="Gendler K."/>
            <person name="Goodstein D."/>
            <person name="Gribskov M."/>
            <person name="Grimwood J."/>
            <person name="Groover A."/>
            <person name="Gunter L."/>
            <person name="Hamberger B."/>
            <person name="Heinze B."/>
            <person name="Helariutta Y."/>
            <person name="Henrissat B."/>
            <person name="Holligan D."/>
            <person name="Holt R."/>
            <person name="Huang W."/>
            <person name="Islam-Faridi N."/>
            <person name="Jones S."/>
            <person name="Jones-Rhoades M."/>
            <person name="Jorgensen R."/>
            <person name="Joshi C."/>
            <person name="Kangasjarvi J."/>
            <person name="Karlsson J."/>
            <person name="Kelleher C."/>
            <person name="Kirkpatrick R."/>
            <person name="Kirst M."/>
            <person name="Kohler A."/>
            <person name="Kalluri U."/>
            <person name="Larimer F."/>
            <person name="Leebens-Mack J."/>
            <person name="Leple J.C."/>
            <person name="Locascio P."/>
            <person name="Lou Y."/>
            <person name="Lucas S."/>
            <person name="Martin F."/>
            <person name="Montanini B."/>
            <person name="Napoli C."/>
            <person name="Nelson D.R."/>
            <person name="Nelson C."/>
            <person name="Nieminen K."/>
            <person name="Nilsson O."/>
            <person name="Pereda V."/>
            <person name="Peter G."/>
            <person name="Philippe R."/>
            <person name="Pilate G."/>
            <person name="Poliakov A."/>
            <person name="Razumovskaya J."/>
            <person name="Richardson P."/>
            <person name="Rinaldi C."/>
            <person name="Ritland K."/>
            <person name="Rouze P."/>
            <person name="Ryaboy D."/>
            <person name="Schmutz J."/>
            <person name="Schrader J."/>
            <person name="Segerman B."/>
            <person name="Shin H."/>
            <person name="Siddiqui A."/>
            <person name="Sterky F."/>
            <person name="Terry A."/>
            <person name="Tsai C.J."/>
            <person name="Uberbacher E."/>
            <person name="Unneberg P."/>
            <person name="Vahala J."/>
            <person name="Wall K."/>
            <person name="Wessler S."/>
            <person name="Yang G."/>
            <person name="Yin T."/>
            <person name="Douglas C."/>
            <person name="Marra M."/>
            <person name="Sandberg G."/>
            <person name="Van de Peer Y."/>
            <person name="Rokhsar D."/>
        </authorList>
    </citation>
    <scope>NUCLEOTIDE SEQUENCE [LARGE SCALE GENOMIC DNA]</scope>
    <source>
        <strain evidence="2">cv. Nisqually</strain>
    </source>
</reference>
<gene>
    <name evidence="1" type="ORF">POPTR_001G198800</name>
</gene>
<dbReference type="HOGENOM" id="CLU_2282269_0_0_1"/>
<proteinExistence type="predicted"/>
<dbReference type="Proteomes" id="UP000006729">
    <property type="component" value="Chromosome 1"/>
</dbReference>
<accession>B9N1A6</accession>
<organism evidence="1 2">
    <name type="scientific">Populus trichocarpa</name>
    <name type="common">Western balsam poplar</name>
    <name type="synonym">Populus balsamifera subsp. trichocarpa</name>
    <dbReference type="NCBI Taxonomy" id="3694"/>
    <lineage>
        <taxon>Eukaryota</taxon>
        <taxon>Viridiplantae</taxon>
        <taxon>Streptophyta</taxon>
        <taxon>Embryophyta</taxon>
        <taxon>Tracheophyta</taxon>
        <taxon>Spermatophyta</taxon>
        <taxon>Magnoliopsida</taxon>
        <taxon>eudicotyledons</taxon>
        <taxon>Gunneridae</taxon>
        <taxon>Pentapetalae</taxon>
        <taxon>rosids</taxon>
        <taxon>fabids</taxon>
        <taxon>Malpighiales</taxon>
        <taxon>Salicaceae</taxon>
        <taxon>Saliceae</taxon>
        <taxon>Populus</taxon>
    </lineage>
</organism>
<evidence type="ECO:0000313" key="1">
    <source>
        <dbReference type="EMBL" id="PNT55551.1"/>
    </source>
</evidence>
<name>B9N1A6_POPTR</name>
<dbReference type="InParanoid" id="B9N1A6"/>
<dbReference type="EMBL" id="CM009290">
    <property type="protein sequence ID" value="PNT55551.1"/>
    <property type="molecule type" value="Genomic_DNA"/>
</dbReference>
<sequence length="102" mass="11320">MTLLEGGASTTGGAAGLQQVTVEPVVADEECLPLLLRSCSRCWCREVRCCWWFFLLLRGCVDHELQRGDVAGAELETELRSRCYRGCGEVADADVARNLWLQ</sequence>
<protein>
    <submittedName>
        <fullName evidence="1">Uncharacterized protein</fullName>
    </submittedName>
</protein>
<dbReference type="AlphaFoldDB" id="B9N1A6"/>
<keyword evidence="2" id="KW-1185">Reference proteome</keyword>
<dbReference type="Gramene" id="Potri.001G198800.1.v4.1">
    <property type="protein sequence ID" value="Potri.001G198800.1.v4.1"/>
    <property type="gene ID" value="Potri.001G198800.v4.1"/>
</dbReference>
<evidence type="ECO:0000313" key="2">
    <source>
        <dbReference type="Proteomes" id="UP000006729"/>
    </source>
</evidence>